<dbReference type="Proteomes" id="UP000001542">
    <property type="component" value="Unassembled WGS sequence"/>
</dbReference>
<dbReference type="SMR" id="A2FUA9"/>
<dbReference type="SUPFAM" id="SSF48403">
    <property type="entry name" value="Ankyrin repeat"/>
    <property type="match status" value="1"/>
</dbReference>
<accession>A2FUA9</accession>
<dbReference type="KEGG" id="tva:4749195"/>
<dbReference type="InParanoid" id="A2FUA9"/>
<reference evidence="1" key="1">
    <citation type="submission" date="2006-10" db="EMBL/GenBank/DDBJ databases">
        <authorList>
            <person name="Amadeo P."/>
            <person name="Zhao Q."/>
            <person name="Wortman J."/>
            <person name="Fraser-Liggett C."/>
            <person name="Carlton J."/>
        </authorList>
    </citation>
    <scope>NUCLEOTIDE SEQUENCE</scope>
    <source>
        <strain evidence="1">G3</strain>
    </source>
</reference>
<dbReference type="Gene3D" id="1.25.40.20">
    <property type="entry name" value="Ankyrin repeat-containing domain"/>
    <property type="match status" value="1"/>
</dbReference>
<dbReference type="EMBL" id="DS114031">
    <property type="protein sequence ID" value="EAX91499.1"/>
    <property type="molecule type" value="Genomic_DNA"/>
</dbReference>
<gene>
    <name evidence="1" type="ORF">TVAG_285510</name>
</gene>
<evidence type="ECO:0000313" key="1">
    <source>
        <dbReference type="EMBL" id="EAX91499.1"/>
    </source>
</evidence>
<protein>
    <recommendedName>
        <fullName evidence="3">DUF3447 domain-containing protein</fullName>
    </recommendedName>
</protein>
<dbReference type="RefSeq" id="XP_001304429.1">
    <property type="nucleotide sequence ID" value="XM_001304428.1"/>
</dbReference>
<dbReference type="InterPro" id="IPR036770">
    <property type="entry name" value="Ankyrin_rpt-contain_sf"/>
</dbReference>
<proteinExistence type="predicted"/>
<name>A2FUA9_TRIV3</name>
<evidence type="ECO:0000313" key="2">
    <source>
        <dbReference type="Proteomes" id="UP000001542"/>
    </source>
</evidence>
<sequence length="428" mass="50942">MDFSELPYAAPYKDYIDVFEKLFNLTPEEDMNVFLDQIKNVLVNKYHIDMKNFFYNQGYLLLDTNFKAVDKYNFLFEHFDAYPPVNIECNYLIKKFFLNDNIEEFKKYIVDNPLPASLYFCEKYITPFKACCKFGAVNTFNFIRNNMPDFNELLDISLFREVVKGKNLDMINEFLKNNIRFDGQCVQTMIQTHQHELFEFFLKCVDLDQFPDFKPVNYVFSIQTCHNLAAVFLLHEHKLPVFPWCVIFPETKMLCNQGIPKLTRLDARVNSILHWVFKSRDIDWIKYVITTFPTFEEDINGLLEDAIMEQKNYEALLYQILEFYFELNIDPNVQGYYGAFPIIALTYIDTNQQNPELVDDYIIKLIEKGANFWIRDNHGYTAVEIFCRCNHFKTIVYLLQNRLITLDNIYEDTQLALQQYLINKNITL</sequence>
<dbReference type="VEuPathDB" id="TrichDB:TVAGG3_0919240"/>
<keyword evidence="2" id="KW-1185">Reference proteome</keyword>
<reference evidence="1" key="2">
    <citation type="journal article" date="2007" name="Science">
        <title>Draft genome sequence of the sexually transmitted pathogen Trichomonas vaginalis.</title>
        <authorList>
            <person name="Carlton J.M."/>
            <person name="Hirt R.P."/>
            <person name="Silva J.C."/>
            <person name="Delcher A.L."/>
            <person name="Schatz M."/>
            <person name="Zhao Q."/>
            <person name="Wortman J.R."/>
            <person name="Bidwell S.L."/>
            <person name="Alsmark U.C.M."/>
            <person name="Besteiro S."/>
            <person name="Sicheritz-Ponten T."/>
            <person name="Noel C.J."/>
            <person name="Dacks J.B."/>
            <person name="Foster P.G."/>
            <person name="Simillion C."/>
            <person name="Van de Peer Y."/>
            <person name="Miranda-Saavedra D."/>
            <person name="Barton G.J."/>
            <person name="Westrop G.D."/>
            <person name="Mueller S."/>
            <person name="Dessi D."/>
            <person name="Fiori P.L."/>
            <person name="Ren Q."/>
            <person name="Paulsen I."/>
            <person name="Zhang H."/>
            <person name="Bastida-Corcuera F.D."/>
            <person name="Simoes-Barbosa A."/>
            <person name="Brown M.T."/>
            <person name="Hayes R.D."/>
            <person name="Mukherjee M."/>
            <person name="Okumura C.Y."/>
            <person name="Schneider R."/>
            <person name="Smith A.J."/>
            <person name="Vanacova S."/>
            <person name="Villalvazo M."/>
            <person name="Haas B.J."/>
            <person name="Pertea M."/>
            <person name="Feldblyum T.V."/>
            <person name="Utterback T.R."/>
            <person name="Shu C.L."/>
            <person name="Osoegawa K."/>
            <person name="de Jong P.J."/>
            <person name="Hrdy I."/>
            <person name="Horvathova L."/>
            <person name="Zubacova Z."/>
            <person name="Dolezal P."/>
            <person name="Malik S.B."/>
            <person name="Logsdon J.M. Jr."/>
            <person name="Henze K."/>
            <person name="Gupta A."/>
            <person name="Wang C.C."/>
            <person name="Dunne R.L."/>
            <person name="Upcroft J.A."/>
            <person name="Upcroft P."/>
            <person name="White O."/>
            <person name="Salzberg S.L."/>
            <person name="Tang P."/>
            <person name="Chiu C.-H."/>
            <person name="Lee Y.-S."/>
            <person name="Embley T.M."/>
            <person name="Coombs G.H."/>
            <person name="Mottram J.C."/>
            <person name="Tachezy J."/>
            <person name="Fraser-Liggett C.M."/>
            <person name="Johnson P.J."/>
        </authorList>
    </citation>
    <scope>NUCLEOTIDE SEQUENCE [LARGE SCALE GENOMIC DNA]</scope>
    <source>
        <strain evidence="1">G3</strain>
    </source>
</reference>
<evidence type="ECO:0008006" key="3">
    <source>
        <dbReference type="Google" id="ProtNLM"/>
    </source>
</evidence>
<dbReference type="VEuPathDB" id="TrichDB:TVAG_285510"/>
<dbReference type="AlphaFoldDB" id="A2FUA9"/>
<organism evidence="1 2">
    <name type="scientific">Trichomonas vaginalis (strain ATCC PRA-98 / G3)</name>
    <dbReference type="NCBI Taxonomy" id="412133"/>
    <lineage>
        <taxon>Eukaryota</taxon>
        <taxon>Metamonada</taxon>
        <taxon>Parabasalia</taxon>
        <taxon>Trichomonadida</taxon>
        <taxon>Trichomonadidae</taxon>
        <taxon>Trichomonas</taxon>
    </lineage>
</organism>